<name>A0ACC0ZL51_9ROSI</name>
<accession>A0ACC0ZL51</accession>
<evidence type="ECO:0000313" key="2">
    <source>
        <dbReference type="Proteomes" id="UP001163603"/>
    </source>
</evidence>
<dbReference type="Proteomes" id="UP001163603">
    <property type="component" value="Chromosome 1"/>
</dbReference>
<sequence>MPTHGVLAVSTIMTVHLEVWLVTVLIDFKFCVRNVDGRSCGTGLIYVIDFVYMKFGSAPW</sequence>
<evidence type="ECO:0000313" key="1">
    <source>
        <dbReference type="EMBL" id="KAJ0052745.1"/>
    </source>
</evidence>
<dbReference type="EMBL" id="CM047736">
    <property type="protein sequence ID" value="KAJ0052745.1"/>
    <property type="molecule type" value="Genomic_DNA"/>
</dbReference>
<proteinExistence type="predicted"/>
<reference evidence="2" key="1">
    <citation type="journal article" date="2023" name="G3 (Bethesda)">
        <title>Genome assembly and association tests identify interacting loci associated with vigor, precocity, and sex in interspecific pistachio rootstocks.</title>
        <authorList>
            <person name="Palmer W."/>
            <person name="Jacygrad E."/>
            <person name="Sagayaradj S."/>
            <person name="Cavanaugh K."/>
            <person name="Han R."/>
            <person name="Bertier L."/>
            <person name="Beede B."/>
            <person name="Kafkas S."/>
            <person name="Golino D."/>
            <person name="Preece J."/>
            <person name="Michelmore R."/>
        </authorList>
    </citation>
    <scope>NUCLEOTIDE SEQUENCE [LARGE SCALE GENOMIC DNA]</scope>
</reference>
<keyword evidence="2" id="KW-1185">Reference proteome</keyword>
<protein>
    <submittedName>
        <fullName evidence="1">Uncharacterized protein</fullName>
    </submittedName>
</protein>
<gene>
    <name evidence="1" type="ORF">Pint_01590</name>
</gene>
<organism evidence="1 2">
    <name type="scientific">Pistacia integerrima</name>
    <dbReference type="NCBI Taxonomy" id="434235"/>
    <lineage>
        <taxon>Eukaryota</taxon>
        <taxon>Viridiplantae</taxon>
        <taxon>Streptophyta</taxon>
        <taxon>Embryophyta</taxon>
        <taxon>Tracheophyta</taxon>
        <taxon>Spermatophyta</taxon>
        <taxon>Magnoliopsida</taxon>
        <taxon>eudicotyledons</taxon>
        <taxon>Gunneridae</taxon>
        <taxon>Pentapetalae</taxon>
        <taxon>rosids</taxon>
        <taxon>malvids</taxon>
        <taxon>Sapindales</taxon>
        <taxon>Anacardiaceae</taxon>
        <taxon>Pistacia</taxon>
    </lineage>
</organism>
<comment type="caution">
    <text evidence="1">The sequence shown here is derived from an EMBL/GenBank/DDBJ whole genome shotgun (WGS) entry which is preliminary data.</text>
</comment>